<dbReference type="InterPro" id="IPR055362">
    <property type="entry name" value="PTHB1_pf_dom"/>
</dbReference>
<feature type="domain" description="PTHB1 hairpin" evidence="4">
    <location>
        <begin position="641"/>
        <end position="738"/>
    </location>
</feature>
<dbReference type="GO" id="GO:0034464">
    <property type="term" value="C:BBSome"/>
    <property type="evidence" value="ECO:0007669"/>
    <property type="project" value="InterPro"/>
</dbReference>
<dbReference type="SUPFAM" id="SSF50978">
    <property type="entry name" value="WD40 repeat-like"/>
    <property type="match status" value="1"/>
</dbReference>
<dbReference type="KEGG" id="bany:112054723"/>
<feature type="domain" description="PTHB1 N-terminal" evidence="2">
    <location>
        <begin position="1"/>
        <end position="358"/>
    </location>
</feature>
<evidence type="ECO:0000313" key="6">
    <source>
        <dbReference type="RefSeq" id="XP_023950364.2"/>
    </source>
</evidence>
<feature type="domain" description="PTHB1 platform" evidence="3">
    <location>
        <begin position="522"/>
        <end position="622"/>
    </location>
</feature>
<dbReference type="GeneID" id="112054723"/>
<evidence type="ECO:0000256" key="1">
    <source>
        <dbReference type="SAM" id="Coils"/>
    </source>
</evidence>
<dbReference type="Proteomes" id="UP001652582">
    <property type="component" value="Chromosome 5"/>
</dbReference>
<dbReference type="InterPro" id="IPR028073">
    <property type="entry name" value="PHTB1_N_dom"/>
</dbReference>
<organism evidence="5 6">
    <name type="scientific">Bicyclus anynana</name>
    <name type="common">Squinting bush brown butterfly</name>
    <dbReference type="NCBI Taxonomy" id="110368"/>
    <lineage>
        <taxon>Eukaryota</taxon>
        <taxon>Metazoa</taxon>
        <taxon>Ecdysozoa</taxon>
        <taxon>Arthropoda</taxon>
        <taxon>Hexapoda</taxon>
        <taxon>Insecta</taxon>
        <taxon>Pterygota</taxon>
        <taxon>Neoptera</taxon>
        <taxon>Endopterygota</taxon>
        <taxon>Lepidoptera</taxon>
        <taxon>Glossata</taxon>
        <taxon>Ditrysia</taxon>
        <taxon>Papilionoidea</taxon>
        <taxon>Nymphalidae</taxon>
        <taxon>Satyrinae</taxon>
        <taxon>Satyrini</taxon>
        <taxon>Mycalesina</taxon>
        <taxon>Bicyclus</taxon>
    </lineage>
</organism>
<dbReference type="GO" id="GO:0060271">
    <property type="term" value="P:cilium assembly"/>
    <property type="evidence" value="ECO:0007669"/>
    <property type="project" value="TreeGrafter"/>
</dbReference>
<evidence type="ECO:0000313" key="5">
    <source>
        <dbReference type="Proteomes" id="UP001652582"/>
    </source>
</evidence>
<evidence type="ECO:0000259" key="4">
    <source>
        <dbReference type="Pfam" id="PF23338"/>
    </source>
</evidence>
<dbReference type="InterPro" id="IPR036322">
    <property type="entry name" value="WD40_repeat_dom_sf"/>
</dbReference>
<gene>
    <name evidence="6" type="primary">LOC112054723</name>
</gene>
<keyword evidence="1" id="KW-0175">Coiled coil</keyword>
<proteinExistence type="predicted"/>
<reference evidence="6" key="1">
    <citation type="submission" date="2025-08" db="UniProtKB">
        <authorList>
            <consortium name="RefSeq"/>
        </authorList>
    </citation>
    <scope>IDENTIFICATION</scope>
</reference>
<dbReference type="AlphaFoldDB" id="A0A6J1NUF2"/>
<dbReference type="Pfam" id="PF23337">
    <property type="entry name" value="PTHB1_pf"/>
    <property type="match status" value="1"/>
</dbReference>
<dbReference type="InterPro" id="IPR026511">
    <property type="entry name" value="PTHB1"/>
</dbReference>
<protein>
    <submittedName>
        <fullName evidence="6">Protein PTHB1 isoform X1</fullName>
    </submittedName>
</protein>
<feature type="coiled-coil region" evidence="1">
    <location>
        <begin position="651"/>
        <end position="678"/>
    </location>
</feature>
<dbReference type="PANTHER" id="PTHR20991:SF0">
    <property type="entry name" value="PROTEIN PTHB1"/>
    <property type="match status" value="1"/>
</dbReference>
<dbReference type="RefSeq" id="XP_023950364.2">
    <property type="nucleotide sequence ID" value="XM_024094596.2"/>
</dbReference>
<evidence type="ECO:0000259" key="2">
    <source>
        <dbReference type="Pfam" id="PF14727"/>
    </source>
</evidence>
<sequence>MSIFKIQQWWSNEKLQSEEYMDGIQNESCIIVDKFNSHSESDLIILGQSSLMKIYKPLVDQNESHIILETQLDDVVLQIKTGKFLASCADRQILILHPNSYAIYLLEKQDGHAGVGDQNIITPVIKHSFTRRAHSTTCGPFGNSKSRDLICIQALDGTLSIFDQDTFLFMCIFNDIIIPGPINYVATSDLFIITKSTWILEIYSYQQLCEFSELSMRPNKNNTRIPQWTYNAGEEIMSIQVIRTSTNFASIIALGERHLYCFQDNGLMKYIIRFDYIPICFHAYLIGWYYEPNSRLLVMVTSEDAKLYVYEATTLLWSCDLAHKAISLSRCFLSSLPGGLLTLSNNGIVNVSYLGTEPDLNPNAIPINEAFDPKQVQDDLEKVEESLQKIMDAKEGLDEHDMDTEDIIKIKLECGKPARNIFSQFEIENAVEPLQTCPVIVVITCEDPKNVQSLQITYDCIPPLISSETTICLDTINGTEIVETYIILSGDADISESRINIKFTVTDNMGKVKVLSKSTLLPLGLYCYPLEAVEENSYQMTIETNQTKLDLTEILSDFSKEELASYISNDTLTFAYRTSQKTVTIKAYDNNMYRIEANEVTEIAPMLNHFVQRLEDHYKRIDVAEFEMNVGINGEIIRQIMHKFLKSVELHARQRVKLKDLEEELNVLQRQFTLIQKRLLVQYGSLPPGDCDPLEFLMKDTHERIKTVAHEIMESKNCVVRAGNTMRTIGSLIVYILKEAVSDHLKVKLIEEMLSLETLNGHFQEWEEAVAQVSSYILNKILKKSEKDKEKLAPVTDQDILSQTNLKKLLKQLRVILEKVFFNVQETATDEGKGNITRIEEFVEVI</sequence>
<name>A0A6J1NUF2_BICAN</name>
<dbReference type="Pfam" id="PF23338">
    <property type="entry name" value="PTHB1_hp"/>
    <property type="match status" value="1"/>
</dbReference>
<dbReference type="InterPro" id="IPR055363">
    <property type="entry name" value="PTHB1_hp_dom"/>
</dbReference>
<evidence type="ECO:0000259" key="3">
    <source>
        <dbReference type="Pfam" id="PF23337"/>
    </source>
</evidence>
<dbReference type="OrthoDB" id="10262646at2759"/>
<dbReference type="Pfam" id="PF14727">
    <property type="entry name" value="PHTB1_N"/>
    <property type="match status" value="1"/>
</dbReference>
<keyword evidence="5" id="KW-1185">Reference proteome</keyword>
<dbReference type="GO" id="GO:0016020">
    <property type="term" value="C:membrane"/>
    <property type="evidence" value="ECO:0007669"/>
    <property type="project" value="TreeGrafter"/>
</dbReference>
<accession>A0A6J1NUF2</accession>
<dbReference type="PANTHER" id="PTHR20991">
    <property type="entry name" value="PARATHYROID HORMONE-RESPONSIVE B1 GENE"/>
    <property type="match status" value="1"/>
</dbReference>